<dbReference type="EMBL" id="BDGG01000009">
    <property type="protein sequence ID" value="GAV03247.1"/>
    <property type="molecule type" value="Genomic_DNA"/>
</dbReference>
<keyword evidence="3" id="KW-1185">Reference proteome</keyword>
<proteinExistence type="predicted"/>
<comment type="caution">
    <text evidence="2">The sequence shown here is derived from an EMBL/GenBank/DDBJ whole genome shotgun (WGS) entry which is preliminary data.</text>
</comment>
<evidence type="ECO:0000313" key="3">
    <source>
        <dbReference type="Proteomes" id="UP000186922"/>
    </source>
</evidence>
<evidence type="ECO:0000256" key="1">
    <source>
        <dbReference type="SAM" id="MobiDB-lite"/>
    </source>
</evidence>
<reference evidence="2 3" key="1">
    <citation type="journal article" date="2016" name="Nat. Commun.">
        <title>Extremotolerant tardigrade genome and improved radiotolerance of human cultured cells by tardigrade-unique protein.</title>
        <authorList>
            <person name="Hashimoto T."/>
            <person name="Horikawa D.D."/>
            <person name="Saito Y."/>
            <person name="Kuwahara H."/>
            <person name="Kozuka-Hata H."/>
            <person name="Shin-I T."/>
            <person name="Minakuchi Y."/>
            <person name="Ohishi K."/>
            <person name="Motoyama A."/>
            <person name="Aizu T."/>
            <person name="Enomoto A."/>
            <person name="Kondo K."/>
            <person name="Tanaka S."/>
            <person name="Hara Y."/>
            <person name="Koshikawa S."/>
            <person name="Sagara H."/>
            <person name="Miura T."/>
            <person name="Yokobori S."/>
            <person name="Miyagawa K."/>
            <person name="Suzuki Y."/>
            <person name="Kubo T."/>
            <person name="Oyama M."/>
            <person name="Kohara Y."/>
            <person name="Fujiyama A."/>
            <person name="Arakawa K."/>
            <person name="Katayama T."/>
            <person name="Toyoda A."/>
            <person name="Kunieda T."/>
        </authorList>
    </citation>
    <scope>NUCLEOTIDE SEQUENCE [LARGE SCALE GENOMIC DNA]</scope>
    <source>
        <strain evidence="2 3">YOKOZUNA-1</strain>
    </source>
</reference>
<gene>
    <name evidence="2" type="primary">RvY_13699-1</name>
    <name evidence="2" type="synonym">RvY_13699.1</name>
    <name evidence="2" type="ORF">RvY_13699</name>
</gene>
<protein>
    <submittedName>
        <fullName evidence="2">Uncharacterized protein</fullName>
    </submittedName>
</protein>
<name>A0A1D1VNU0_RAMVA</name>
<feature type="region of interest" description="Disordered" evidence="1">
    <location>
        <begin position="12"/>
        <end position="52"/>
    </location>
</feature>
<organism evidence="2 3">
    <name type="scientific">Ramazzottius varieornatus</name>
    <name type="common">Water bear</name>
    <name type="synonym">Tardigrade</name>
    <dbReference type="NCBI Taxonomy" id="947166"/>
    <lineage>
        <taxon>Eukaryota</taxon>
        <taxon>Metazoa</taxon>
        <taxon>Ecdysozoa</taxon>
        <taxon>Tardigrada</taxon>
        <taxon>Eutardigrada</taxon>
        <taxon>Parachela</taxon>
        <taxon>Hypsibioidea</taxon>
        <taxon>Ramazzottiidae</taxon>
        <taxon>Ramazzottius</taxon>
    </lineage>
</organism>
<dbReference type="Proteomes" id="UP000186922">
    <property type="component" value="Unassembled WGS sequence"/>
</dbReference>
<sequence>MLGFSYGNRHVSALPRIQSYDDSGIEGGDYNPRQNVEHHKEEQEIDLEKPQG</sequence>
<feature type="compositionally biased region" description="Basic and acidic residues" evidence="1">
    <location>
        <begin position="35"/>
        <end position="52"/>
    </location>
</feature>
<evidence type="ECO:0000313" key="2">
    <source>
        <dbReference type="EMBL" id="GAV03247.1"/>
    </source>
</evidence>
<accession>A0A1D1VNU0</accession>
<dbReference type="AlphaFoldDB" id="A0A1D1VNU0"/>